<accession>A0A9P8L3H1</accession>
<evidence type="ECO:0000259" key="7">
    <source>
        <dbReference type="PROSITE" id="PS51886"/>
    </source>
</evidence>
<protein>
    <recommendedName>
        <fullName evidence="5">Oxidation resistance protein 1</fullName>
    </recommendedName>
</protein>
<feature type="domain" description="TLDc" evidence="7">
    <location>
        <begin position="136"/>
        <end position="353"/>
    </location>
</feature>
<evidence type="ECO:0000256" key="3">
    <source>
        <dbReference type="ARBA" id="ARBA00023128"/>
    </source>
</evidence>
<evidence type="ECO:0000256" key="4">
    <source>
        <dbReference type="ARBA" id="ARBA00037112"/>
    </source>
</evidence>
<keyword evidence="9" id="KW-1185">Reference proteome</keyword>
<dbReference type="AlphaFoldDB" id="A0A9P8L3H1"/>
<feature type="region of interest" description="Disordered" evidence="6">
    <location>
        <begin position="1"/>
        <end position="41"/>
    </location>
</feature>
<organism evidence="8 9">
    <name type="scientific">Glutinoglossum americanum</name>
    <dbReference type="NCBI Taxonomy" id="1670608"/>
    <lineage>
        <taxon>Eukaryota</taxon>
        <taxon>Fungi</taxon>
        <taxon>Dikarya</taxon>
        <taxon>Ascomycota</taxon>
        <taxon>Pezizomycotina</taxon>
        <taxon>Geoglossomycetes</taxon>
        <taxon>Geoglossales</taxon>
        <taxon>Geoglossaceae</taxon>
        <taxon>Glutinoglossum</taxon>
    </lineage>
</organism>
<evidence type="ECO:0000256" key="1">
    <source>
        <dbReference type="ARBA" id="ARBA00004173"/>
    </source>
</evidence>
<dbReference type="SMART" id="SM00584">
    <property type="entry name" value="TLDc"/>
    <property type="match status" value="1"/>
</dbReference>
<dbReference type="PROSITE" id="PS51886">
    <property type="entry name" value="TLDC"/>
    <property type="match status" value="1"/>
</dbReference>
<dbReference type="GO" id="GO:0005739">
    <property type="term" value="C:mitochondrion"/>
    <property type="evidence" value="ECO:0007669"/>
    <property type="project" value="UniProtKB-SubCell"/>
</dbReference>
<feature type="compositionally biased region" description="Polar residues" evidence="6">
    <location>
        <begin position="1"/>
        <end position="11"/>
    </location>
</feature>
<comment type="similarity">
    <text evidence="2">Belongs to the OXR1 family.</text>
</comment>
<dbReference type="InterPro" id="IPR006571">
    <property type="entry name" value="TLDc_dom"/>
</dbReference>
<dbReference type="Pfam" id="PF07534">
    <property type="entry name" value="TLD"/>
    <property type="match status" value="2"/>
</dbReference>
<dbReference type="PANTHER" id="PTHR23354">
    <property type="entry name" value="NUCLEOLAR PROTEIN 7/ESTROGEN RECEPTOR COACTIVATOR-RELATED"/>
    <property type="match status" value="1"/>
</dbReference>
<dbReference type="EMBL" id="JAGHQL010000061">
    <property type="protein sequence ID" value="KAH0542096.1"/>
    <property type="molecule type" value="Genomic_DNA"/>
</dbReference>
<evidence type="ECO:0000313" key="9">
    <source>
        <dbReference type="Proteomes" id="UP000698800"/>
    </source>
</evidence>
<comment type="subcellular location">
    <subcellularLocation>
        <location evidence="1">Mitochondrion</location>
    </subcellularLocation>
</comment>
<evidence type="ECO:0000256" key="6">
    <source>
        <dbReference type="SAM" id="MobiDB-lite"/>
    </source>
</evidence>
<name>A0A9P8L3H1_9PEZI</name>
<proteinExistence type="inferred from homology"/>
<dbReference type="GO" id="GO:0006979">
    <property type="term" value="P:response to oxidative stress"/>
    <property type="evidence" value="ECO:0007669"/>
    <property type="project" value="TreeGrafter"/>
</dbReference>
<evidence type="ECO:0000256" key="2">
    <source>
        <dbReference type="ARBA" id="ARBA00009540"/>
    </source>
</evidence>
<comment type="function">
    <text evidence="4">May be involved in protection from oxidative damage.</text>
</comment>
<comment type="caution">
    <text evidence="8">The sequence shown here is derived from an EMBL/GenBank/DDBJ whole genome shotgun (WGS) entry which is preliminary data.</text>
</comment>
<keyword evidence="3" id="KW-0496">Mitochondrion</keyword>
<dbReference type="OrthoDB" id="26679at2759"/>
<dbReference type="Proteomes" id="UP000698800">
    <property type="component" value="Unassembled WGS sequence"/>
</dbReference>
<evidence type="ECO:0000313" key="8">
    <source>
        <dbReference type="EMBL" id="KAH0542096.1"/>
    </source>
</evidence>
<gene>
    <name evidence="8" type="ORF">FGG08_003476</name>
</gene>
<dbReference type="GO" id="GO:0005634">
    <property type="term" value="C:nucleus"/>
    <property type="evidence" value="ECO:0007669"/>
    <property type="project" value="TreeGrafter"/>
</dbReference>
<evidence type="ECO:0000256" key="5">
    <source>
        <dbReference type="ARBA" id="ARBA00040604"/>
    </source>
</evidence>
<dbReference type="PANTHER" id="PTHR23354:SF62">
    <property type="entry name" value="MUSTARD, ISOFORM V"/>
    <property type="match status" value="1"/>
</dbReference>
<reference evidence="8" key="1">
    <citation type="submission" date="2021-03" db="EMBL/GenBank/DDBJ databases">
        <title>Comparative genomics and phylogenomic investigation of the class Geoglossomycetes provide insights into ecological specialization and systematics.</title>
        <authorList>
            <person name="Melie T."/>
            <person name="Pirro S."/>
            <person name="Miller A.N."/>
            <person name="Quandt A."/>
        </authorList>
    </citation>
    <scope>NUCLEOTIDE SEQUENCE</scope>
    <source>
        <strain evidence="8">GBOQ0MN5Z8</strain>
    </source>
</reference>
<feature type="compositionally biased region" description="Low complexity" evidence="6">
    <location>
        <begin position="12"/>
        <end position="41"/>
    </location>
</feature>
<sequence>MSSVESRGSAHSNPSLTSRSSTPPSPIAAPTRSSSSSSYLPSSFSSAVSNFLRRLSTEPAIPAAHSMPTLDDEAEQSHHRLAGHHAATMPSFHKLSDDGISGVYTPPRRHASPFQPPPLSSLVLKGYKSDTPASAQLLSRALAEEIRLLIPARLQLVEDWDLAYSLEQDGISLATLYKKCEHLSGGKEGFVLVVRDGSGGVFGAFLTNPPSPGPHYYGTGECFLWKASFVSPLSSLPLPPSADTADMTRSTTISNGNGALPLPSFSNGISPSGQTTPGHLRFKAFPYSGMNDYMILCDQSFLSVGGGDGHYGLWLDDIFEKGISSRCLTFGNEPLSDVGEKFDILGVELWHIG</sequence>